<organism evidence="3 4">
    <name type="scientific">Paraherbaspirillum soli</name>
    <dbReference type="NCBI Taxonomy" id="631222"/>
    <lineage>
        <taxon>Bacteria</taxon>
        <taxon>Pseudomonadati</taxon>
        <taxon>Pseudomonadota</taxon>
        <taxon>Betaproteobacteria</taxon>
        <taxon>Burkholderiales</taxon>
        <taxon>Oxalobacteraceae</taxon>
        <taxon>Paraherbaspirillum</taxon>
    </lineage>
</organism>
<evidence type="ECO:0000259" key="2">
    <source>
        <dbReference type="Pfam" id="PF02698"/>
    </source>
</evidence>
<dbReference type="Pfam" id="PF02698">
    <property type="entry name" value="DUF218"/>
    <property type="match status" value="1"/>
</dbReference>
<feature type="domain" description="DUF218" evidence="2">
    <location>
        <begin position="45"/>
        <end position="171"/>
    </location>
</feature>
<dbReference type="Gene3D" id="3.40.50.620">
    <property type="entry name" value="HUPs"/>
    <property type="match status" value="1"/>
</dbReference>
<proteinExistence type="predicted"/>
<evidence type="ECO:0000313" key="3">
    <source>
        <dbReference type="EMBL" id="MFC5473456.1"/>
    </source>
</evidence>
<dbReference type="RefSeq" id="WP_378995911.1">
    <property type="nucleotide sequence ID" value="NZ_JBHSMT010000009.1"/>
</dbReference>
<dbReference type="CDD" id="cd06259">
    <property type="entry name" value="YdcF-like"/>
    <property type="match status" value="1"/>
</dbReference>
<comment type="caution">
    <text evidence="3">The sequence shown here is derived from an EMBL/GenBank/DDBJ whole genome shotgun (WGS) entry which is preliminary data.</text>
</comment>
<dbReference type="InterPro" id="IPR051599">
    <property type="entry name" value="Cell_Envelope_Assoc"/>
</dbReference>
<reference evidence="4" key="1">
    <citation type="journal article" date="2019" name="Int. J. Syst. Evol. Microbiol.">
        <title>The Global Catalogue of Microorganisms (GCM) 10K type strain sequencing project: providing services to taxonomists for standard genome sequencing and annotation.</title>
        <authorList>
            <consortium name="The Broad Institute Genomics Platform"/>
            <consortium name="The Broad Institute Genome Sequencing Center for Infectious Disease"/>
            <person name="Wu L."/>
            <person name="Ma J."/>
        </authorList>
    </citation>
    <scope>NUCLEOTIDE SEQUENCE [LARGE SCALE GENOMIC DNA]</scope>
    <source>
        <strain evidence="4">JCM 17066</strain>
    </source>
</reference>
<feature type="chain" id="PRO_5045456935" evidence="1">
    <location>
        <begin position="34"/>
        <end position="209"/>
    </location>
</feature>
<feature type="signal peptide" evidence="1">
    <location>
        <begin position="1"/>
        <end position="33"/>
    </location>
</feature>
<evidence type="ECO:0000313" key="4">
    <source>
        <dbReference type="Proteomes" id="UP001596045"/>
    </source>
</evidence>
<dbReference type="Proteomes" id="UP001596045">
    <property type="component" value="Unassembled WGS sequence"/>
</dbReference>
<accession>A0ABW0M794</accession>
<gene>
    <name evidence="3" type="ORF">ACFPM8_05740</name>
</gene>
<keyword evidence="1" id="KW-0732">Signal</keyword>
<protein>
    <submittedName>
        <fullName evidence="3">YdcF family protein</fullName>
    </submittedName>
</protein>
<keyword evidence="4" id="KW-1185">Reference proteome</keyword>
<dbReference type="InterPro" id="IPR003848">
    <property type="entry name" value="DUF218"/>
</dbReference>
<evidence type="ECO:0000256" key="1">
    <source>
        <dbReference type="SAM" id="SignalP"/>
    </source>
</evidence>
<dbReference type="PANTHER" id="PTHR30336">
    <property type="entry name" value="INNER MEMBRANE PROTEIN, PROBABLE PERMEASE"/>
    <property type="match status" value="1"/>
</dbReference>
<dbReference type="InterPro" id="IPR014729">
    <property type="entry name" value="Rossmann-like_a/b/a_fold"/>
</dbReference>
<dbReference type="PANTHER" id="PTHR30336:SF20">
    <property type="entry name" value="DUF218 DOMAIN-CONTAINING PROTEIN"/>
    <property type="match status" value="1"/>
</dbReference>
<dbReference type="EMBL" id="JBHSMT010000009">
    <property type="protein sequence ID" value="MFC5473456.1"/>
    <property type="molecule type" value="Genomic_DNA"/>
</dbReference>
<sequence length="209" mass="22776">MQNIENKNPRKLLRKVALAAIVAAFFLSAGAIAVDGFFDRISASDVAIVLGSKVNPDGSVSPRLAARLDKTVELYRHGIFSNVIVSGGTGKEGVDEAVAMKKYLLARQIPAPSILVDSHGDTTMHTAINSAAIMRAHGFKSALLVSQYFHISRSRLALKRCGISSVYNAHPDFFEWRDMYSLAREVVGFYDYFLRPGDCASPVLGQQSL</sequence>
<name>A0ABW0M794_9BURK</name>